<dbReference type="AlphaFoldDB" id="A0A6G1HB42"/>
<reference evidence="2" key="1">
    <citation type="journal article" date="2020" name="Stud. Mycol.">
        <title>101 Dothideomycetes genomes: a test case for predicting lifestyles and emergence of pathogens.</title>
        <authorList>
            <person name="Haridas S."/>
            <person name="Albert R."/>
            <person name="Binder M."/>
            <person name="Bloem J."/>
            <person name="Labutti K."/>
            <person name="Salamov A."/>
            <person name="Andreopoulos B."/>
            <person name="Baker S."/>
            <person name="Barry K."/>
            <person name="Bills G."/>
            <person name="Bluhm B."/>
            <person name="Cannon C."/>
            <person name="Castanera R."/>
            <person name="Culley D."/>
            <person name="Daum C."/>
            <person name="Ezra D."/>
            <person name="Gonzalez J."/>
            <person name="Henrissat B."/>
            <person name="Kuo A."/>
            <person name="Liang C."/>
            <person name="Lipzen A."/>
            <person name="Lutzoni F."/>
            <person name="Magnuson J."/>
            <person name="Mondo S."/>
            <person name="Nolan M."/>
            <person name="Ohm R."/>
            <person name="Pangilinan J."/>
            <person name="Park H.-J."/>
            <person name="Ramirez L."/>
            <person name="Alfaro M."/>
            <person name="Sun H."/>
            <person name="Tritt A."/>
            <person name="Yoshinaga Y."/>
            <person name="Zwiers L.-H."/>
            <person name="Turgeon B."/>
            <person name="Goodwin S."/>
            <person name="Spatafora J."/>
            <person name="Crous P."/>
            <person name="Grigoriev I."/>
        </authorList>
    </citation>
    <scope>NUCLEOTIDE SEQUENCE</scope>
    <source>
        <strain evidence="2">CBS 113979</strain>
    </source>
</reference>
<proteinExistence type="predicted"/>
<evidence type="ECO:0000313" key="3">
    <source>
        <dbReference type="Proteomes" id="UP000800041"/>
    </source>
</evidence>
<sequence>MDEPSTPTTPNFSRNPMTPNERPMPADIQIVLTAGVYSHYGVLDSAFPYKTLVYFSPYARIQLQETSNFSTTSSGHMIPSFFLDGNEVSEPACKFVFSHLRRCGARGQMQPMHPSLDFSFSEVLDVYKVAQYLHLPEDQGFQLSMRQRLVFLIDNFIRIDDVMAVFEKIDDGDSIVHHLIYAFWNKYPENMFNQNDFARIDDFIRNTSKQHLRRAWLKAQIEYTEKVRLREEAVETATLVEHKRRSDGMEEAGWQNGGAVAAANVANEKKKTVRKKQSILRRMRSKVFGDV</sequence>
<accession>A0A6G1HB42</accession>
<protein>
    <submittedName>
        <fullName evidence="2">Uncharacterized protein</fullName>
    </submittedName>
</protein>
<evidence type="ECO:0000256" key="1">
    <source>
        <dbReference type="SAM" id="MobiDB-lite"/>
    </source>
</evidence>
<feature type="compositionally biased region" description="Polar residues" evidence="1">
    <location>
        <begin position="1"/>
        <end position="18"/>
    </location>
</feature>
<dbReference type="EMBL" id="ML977142">
    <property type="protein sequence ID" value="KAF1990240.1"/>
    <property type="molecule type" value="Genomic_DNA"/>
</dbReference>
<dbReference type="Proteomes" id="UP000800041">
    <property type="component" value="Unassembled WGS sequence"/>
</dbReference>
<keyword evidence="3" id="KW-1185">Reference proteome</keyword>
<organism evidence="2 3">
    <name type="scientific">Aulographum hederae CBS 113979</name>
    <dbReference type="NCBI Taxonomy" id="1176131"/>
    <lineage>
        <taxon>Eukaryota</taxon>
        <taxon>Fungi</taxon>
        <taxon>Dikarya</taxon>
        <taxon>Ascomycota</taxon>
        <taxon>Pezizomycotina</taxon>
        <taxon>Dothideomycetes</taxon>
        <taxon>Pleosporomycetidae</taxon>
        <taxon>Aulographales</taxon>
        <taxon>Aulographaceae</taxon>
    </lineage>
</organism>
<gene>
    <name evidence="2" type="ORF">K402DRAFT_417704</name>
</gene>
<feature type="region of interest" description="Disordered" evidence="1">
    <location>
        <begin position="1"/>
        <end position="23"/>
    </location>
</feature>
<name>A0A6G1HB42_9PEZI</name>
<evidence type="ECO:0000313" key="2">
    <source>
        <dbReference type="EMBL" id="KAF1990240.1"/>
    </source>
</evidence>